<dbReference type="GO" id="GO:0031956">
    <property type="term" value="F:medium-chain fatty acid-CoA ligase activity"/>
    <property type="evidence" value="ECO:0007669"/>
    <property type="project" value="TreeGrafter"/>
</dbReference>
<dbReference type="InterPro" id="IPR020845">
    <property type="entry name" value="AMP-binding_CS"/>
</dbReference>
<dbReference type="InterPro" id="IPR042099">
    <property type="entry name" value="ANL_N_sf"/>
</dbReference>
<dbReference type="EMBL" id="JWLZ01000174">
    <property type="protein sequence ID" value="KHT62685.1"/>
    <property type="molecule type" value="Genomic_DNA"/>
</dbReference>
<evidence type="ECO:0000259" key="1">
    <source>
        <dbReference type="Pfam" id="PF00501"/>
    </source>
</evidence>
<dbReference type="InterPro" id="IPR000873">
    <property type="entry name" value="AMP-dep_synth/lig_dom"/>
</dbReference>
<sequence>MAHYAATQPAAIALQGCAANNTRSHMLTLTYRQLWQSIVSLQQTFETYNAGRIALRLENSLAWAIADLAAIAANKVLVPVPAFFRPDQVEHLLDEADIALLVGDWPEALLETLPDPYGEPLALSLHPELREPLILRSRITSIRQADSAFSQLPAGTRKITFTSGSTGHPKGVCLDQDLLDSVSGSLAQQLQGKNAPARHLVILPLTTLLENITGLYVPLLLGITSFILPGEQVGLTGSAQLDAARFAAAIARFRPESLVLTPALLNALCHLCQQQPTLAESLKFVAVGGAKVAPPLLEHAQQLNIPVFEGYGLSECGSVVSLNTPANHQPGSVGQPLPHCSVRISEEGEVIVCGPSMLGYTRDRPLAPLGEIRTGDLGYLDAQGFLHITGRRKNVLITRYGRNVSPEWIEAEAHLHPALQQSVIVGDGCDKLAVIVGLAHGTGTNITIQKAAIEHAIDLLNGGLPDYARIGGIIITSSFSAQPSLLTANGRPRRDIFTQRFTAPLCQLQTKWSLASCTDKQAKPITLLSFPEDNQMTTDITNKKTGTSHFFDQLEQQTQTAREQMYQAPVFHAAAKGGISHATYSAFLTQAYHHVKHTVPLLMACGSRLSEQYEWLRQAIGEYIEEEKGHHEWILSDLDACHVDTVPVRANTGAGKVGCHIELMVAYLYHQIDRGNPLAFFGMVWVLEGTSVAAGRQMAAHIQKTLELPDQAMTYLMSHSALDQQHIQLFEVLMNRITDPADQQAIVDGANMVYRLYGEMLAQLPLGETAASATEQHSAA</sequence>
<organism evidence="2 3">
    <name type="scientific">Photobacterium gaetbulicola</name>
    <dbReference type="NCBI Taxonomy" id="1295392"/>
    <lineage>
        <taxon>Bacteria</taxon>
        <taxon>Pseudomonadati</taxon>
        <taxon>Pseudomonadota</taxon>
        <taxon>Gammaproteobacteria</taxon>
        <taxon>Vibrionales</taxon>
        <taxon>Vibrionaceae</taxon>
        <taxon>Photobacterium</taxon>
    </lineage>
</organism>
<comment type="caution">
    <text evidence="2">The sequence shown here is derived from an EMBL/GenBank/DDBJ whole genome shotgun (WGS) entry which is preliminary data.</text>
</comment>
<evidence type="ECO:0000313" key="3">
    <source>
        <dbReference type="Proteomes" id="UP000031278"/>
    </source>
</evidence>
<feature type="domain" description="AMP-dependent synthetase/ligase" evidence="1">
    <location>
        <begin position="4"/>
        <end position="350"/>
    </location>
</feature>
<dbReference type="SUPFAM" id="SSF56801">
    <property type="entry name" value="Acetyl-CoA synthetase-like"/>
    <property type="match status" value="1"/>
</dbReference>
<dbReference type="AlphaFoldDB" id="A0A0B9GCW1"/>
<dbReference type="InterPro" id="IPR016084">
    <property type="entry name" value="Haem_Oase-like_multi-hlx"/>
</dbReference>
<protein>
    <recommendedName>
        <fullName evidence="1">AMP-dependent synthetase/ligase domain-containing protein</fullName>
    </recommendedName>
</protein>
<dbReference type="GO" id="GO:0006631">
    <property type="term" value="P:fatty acid metabolic process"/>
    <property type="evidence" value="ECO:0007669"/>
    <property type="project" value="TreeGrafter"/>
</dbReference>
<accession>A0A0B9GCW1</accession>
<dbReference type="Pfam" id="PF00501">
    <property type="entry name" value="AMP-binding"/>
    <property type="match status" value="1"/>
</dbReference>
<dbReference type="Proteomes" id="UP000031278">
    <property type="component" value="Unassembled WGS sequence"/>
</dbReference>
<gene>
    <name evidence="2" type="ORF">RJ45_16330</name>
</gene>
<reference evidence="2 3" key="1">
    <citation type="submission" date="2014-12" db="EMBL/GenBank/DDBJ databases">
        <title>Genome sequencing of Photobacterium gaetbulicola AD005a.</title>
        <authorList>
            <person name="Adrian T.G.S."/>
            <person name="Chan K.G."/>
        </authorList>
    </citation>
    <scope>NUCLEOTIDE SEQUENCE [LARGE SCALE GENOMIC DNA]</scope>
    <source>
        <strain evidence="2 3">AD005a</strain>
    </source>
</reference>
<dbReference type="Pfam" id="PF14518">
    <property type="entry name" value="Haem_oxygenas_2"/>
    <property type="match status" value="1"/>
</dbReference>
<evidence type="ECO:0000313" key="2">
    <source>
        <dbReference type="EMBL" id="KHT62685.1"/>
    </source>
</evidence>
<dbReference type="Gene3D" id="3.40.50.12780">
    <property type="entry name" value="N-terminal domain of ligase-like"/>
    <property type="match status" value="1"/>
</dbReference>
<dbReference type="PANTHER" id="PTHR43201:SF32">
    <property type="entry name" value="2-SUCCINYLBENZOATE--COA LIGASE, CHLOROPLASTIC_PEROXISOMAL"/>
    <property type="match status" value="1"/>
</dbReference>
<proteinExistence type="predicted"/>
<dbReference type="Gene3D" id="1.20.910.10">
    <property type="entry name" value="Heme oxygenase-like"/>
    <property type="match status" value="1"/>
</dbReference>
<dbReference type="SUPFAM" id="SSF48613">
    <property type="entry name" value="Heme oxygenase-like"/>
    <property type="match status" value="1"/>
</dbReference>
<dbReference type="PANTHER" id="PTHR43201">
    <property type="entry name" value="ACYL-COA SYNTHETASE"/>
    <property type="match status" value="1"/>
</dbReference>
<name>A0A0B9GCW1_9GAMM</name>
<dbReference type="PROSITE" id="PS00455">
    <property type="entry name" value="AMP_BINDING"/>
    <property type="match status" value="1"/>
</dbReference>